<dbReference type="SUPFAM" id="SSF159006">
    <property type="entry name" value="YopX-like"/>
    <property type="match status" value="1"/>
</dbReference>
<dbReference type="eggNOG" id="ENOG5033ART">
    <property type="taxonomic scope" value="Bacteria"/>
</dbReference>
<dbReference type="EMBL" id="AZCT01000013">
    <property type="protein sequence ID" value="KRK11829.1"/>
    <property type="molecule type" value="Genomic_DNA"/>
</dbReference>
<dbReference type="Proteomes" id="UP000051984">
    <property type="component" value="Unassembled WGS sequence"/>
</dbReference>
<name>A0A0R1ER82_LACZE</name>
<comment type="caution">
    <text evidence="2">The sequence shown here is derived from an EMBL/GenBank/DDBJ whole genome shotgun (WGS) entry which is preliminary data.</text>
</comment>
<dbReference type="Gene3D" id="2.30.30.290">
    <property type="entry name" value="YopX-like domains"/>
    <property type="match status" value="1"/>
</dbReference>
<dbReference type="InterPro" id="IPR019096">
    <property type="entry name" value="YopX_protein"/>
</dbReference>
<dbReference type="InterPro" id="IPR023385">
    <property type="entry name" value="YopX-like_C"/>
</dbReference>
<feature type="domain" description="YopX protein" evidence="1">
    <location>
        <begin position="1"/>
        <end position="81"/>
    </location>
</feature>
<reference evidence="2 3" key="1">
    <citation type="journal article" date="2015" name="Genome Announc.">
        <title>Expanding the biotechnology potential of lactobacilli through comparative genomics of 213 strains and associated genera.</title>
        <authorList>
            <person name="Sun Z."/>
            <person name="Harris H.M."/>
            <person name="McCann A."/>
            <person name="Guo C."/>
            <person name="Argimon S."/>
            <person name="Zhang W."/>
            <person name="Yang X."/>
            <person name="Jeffery I.B."/>
            <person name="Cooney J.C."/>
            <person name="Kagawa T.F."/>
            <person name="Liu W."/>
            <person name="Song Y."/>
            <person name="Salvetti E."/>
            <person name="Wrobel A."/>
            <person name="Rasinkangas P."/>
            <person name="Parkhill J."/>
            <person name="Rea M.C."/>
            <person name="O'Sullivan O."/>
            <person name="Ritari J."/>
            <person name="Douillard F.P."/>
            <person name="Paul Ross R."/>
            <person name="Yang R."/>
            <person name="Briner A.E."/>
            <person name="Felis G.E."/>
            <person name="de Vos W.M."/>
            <person name="Barrangou R."/>
            <person name="Klaenhammer T.R."/>
            <person name="Caufield P.W."/>
            <person name="Cui Y."/>
            <person name="Zhang H."/>
            <person name="O'Toole P.W."/>
        </authorList>
    </citation>
    <scope>NUCLEOTIDE SEQUENCE [LARGE SCALE GENOMIC DNA]</scope>
    <source>
        <strain evidence="2 3">DSM 20178</strain>
    </source>
</reference>
<evidence type="ECO:0000259" key="1">
    <source>
        <dbReference type="Pfam" id="PF09643"/>
    </source>
</evidence>
<dbReference type="AlphaFoldDB" id="A0A0R1ER82"/>
<protein>
    <recommendedName>
        <fullName evidence="1">YopX protein domain-containing protein</fullName>
    </recommendedName>
</protein>
<proteinExistence type="predicted"/>
<dbReference type="PATRIC" id="fig|1423816.3.peg.833"/>
<organism evidence="2 3">
    <name type="scientific">Lacticaseibacillus zeae DSM 20178 = KCTC 3804</name>
    <dbReference type="NCBI Taxonomy" id="1423816"/>
    <lineage>
        <taxon>Bacteria</taxon>
        <taxon>Bacillati</taxon>
        <taxon>Bacillota</taxon>
        <taxon>Bacilli</taxon>
        <taxon>Lactobacillales</taxon>
        <taxon>Lactobacillaceae</taxon>
        <taxon>Lacticaseibacillus</taxon>
    </lineage>
</organism>
<evidence type="ECO:0000313" key="3">
    <source>
        <dbReference type="Proteomes" id="UP000051984"/>
    </source>
</evidence>
<dbReference type="Pfam" id="PF09643">
    <property type="entry name" value="YopX"/>
    <property type="match status" value="1"/>
</dbReference>
<sequence length="84" mass="9478">MHDKNKRKIYESDILKVTGEDGESYVATVKWFGDEDYPAFDLEGIPAAWNYDANALATIFQSGVETCEVIGNIFEDKQLLEGKQ</sequence>
<gene>
    <name evidence="2" type="ORF">FD51_GL000812</name>
</gene>
<accession>A0A0R1ER82</accession>
<evidence type="ECO:0000313" key="2">
    <source>
        <dbReference type="EMBL" id="KRK11829.1"/>
    </source>
</evidence>